<protein>
    <submittedName>
        <fullName evidence="2">Uncharacterized protein</fullName>
    </submittedName>
</protein>
<sequence length="67" mass="7618">MGMTHHREQSRRFSKRIRNHCRKLHKVIYTSSSGGRRGGGGGALPVPQGNGSPNFWNHFTIQIKILY</sequence>
<comment type="caution">
    <text evidence="2">The sequence shown here is derived from an EMBL/GenBank/DDBJ whole genome shotgun (WGS) entry which is preliminary data.</text>
</comment>
<feature type="region of interest" description="Disordered" evidence="1">
    <location>
        <begin position="30"/>
        <end position="51"/>
    </location>
</feature>
<evidence type="ECO:0000313" key="2">
    <source>
        <dbReference type="EMBL" id="EYB91059.1"/>
    </source>
</evidence>
<organism evidence="2 3">
    <name type="scientific">Ancylostoma ceylanicum</name>
    <dbReference type="NCBI Taxonomy" id="53326"/>
    <lineage>
        <taxon>Eukaryota</taxon>
        <taxon>Metazoa</taxon>
        <taxon>Ecdysozoa</taxon>
        <taxon>Nematoda</taxon>
        <taxon>Chromadorea</taxon>
        <taxon>Rhabditida</taxon>
        <taxon>Rhabditina</taxon>
        <taxon>Rhabditomorpha</taxon>
        <taxon>Strongyloidea</taxon>
        <taxon>Ancylostomatidae</taxon>
        <taxon>Ancylostomatinae</taxon>
        <taxon>Ancylostoma</taxon>
    </lineage>
</organism>
<dbReference type="Proteomes" id="UP000024635">
    <property type="component" value="Unassembled WGS sequence"/>
</dbReference>
<accession>A0A016SL96</accession>
<evidence type="ECO:0000256" key="1">
    <source>
        <dbReference type="SAM" id="MobiDB-lite"/>
    </source>
</evidence>
<gene>
    <name evidence="2" type="primary">Acey_s0211.g2209</name>
    <name evidence="2" type="ORF">Y032_0211g2209</name>
</gene>
<name>A0A016SL96_9BILA</name>
<evidence type="ECO:0000313" key="3">
    <source>
        <dbReference type="Proteomes" id="UP000024635"/>
    </source>
</evidence>
<reference evidence="3" key="1">
    <citation type="journal article" date="2015" name="Nat. Genet.">
        <title>The genome and transcriptome of the zoonotic hookworm Ancylostoma ceylanicum identify infection-specific gene families.</title>
        <authorList>
            <person name="Schwarz E.M."/>
            <person name="Hu Y."/>
            <person name="Antoshechkin I."/>
            <person name="Miller M.M."/>
            <person name="Sternberg P.W."/>
            <person name="Aroian R.V."/>
        </authorList>
    </citation>
    <scope>NUCLEOTIDE SEQUENCE</scope>
    <source>
        <strain evidence="3">HY135</strain>
    </source>
</reference>
<dbReference type="AlphaFoldDB" id="A0A016SL96"/>
<proteinExistence type="predicted"/>
<keyword evidence="3" id="KW-1185">Reference proteome</keyword>
<dbReference type="EMBL" id="JARK01001547">
    <property type="protein sequence ID" value="EYB91059.1"/>
    <property type="molecule type" value="Genomic_DNA"/>
</dbReference>